<gene>
    <name evidence="1" type="ORF">SAMN04487893_109108</name>
</gene>
<evidence type="ECO:0000313" key="1">
    <source>
        <dbReference type="EMBL" id="SFJ53038.1"/>
    </source>
</evidence>
<name>A0A1I3S345_9FLAO</name>
<evidence type="ECO:0000313" key="2">
    <source>
        <dbReference type="Proteomes" id="UP000243887"/>
    </source>
</evidence>
<organism evidence="1 2">
    <name type="scientific">Myroides guanonis</name>
    <dbReference type="NCBI Taxonomy" id="1150112"/>
    <lineage>
        <taxon>Bacteria</taxon>
        <taxon>Pseudomonadati</taxon>
        <taxon>Bacteroidota</taxon>
        <taxon>Flavobacteriia</taxon>
        <taxon>Flavobacteriales</taxon>
        <taxon>Flavobacteriaceae</taxon>
        <taxon>Myroides</taxon>
    </lineage>
</organism>
<dbReference type="STRING" id="1150112.SAMN04487893_109108"/>
<sequence length="587" mass="69222">MKANENRISKVRGSLAFREILQNLVNEGKIIHIFQSNKNLLSHNTLTLFVKNPQVLHEIKYASWVLNSISENSLHIHLFEFNEFIHKNSFQNKVYSSINCQSLHHIYGNKEECSTMFITDFSKGNLRKHCKGTSSWFTTEHLRHYRFLNHIKKEFEEQLIDFDSVMLSLKQLLHEAKTRIQPFFMPNKEMSTQEFISFTFAYCTPIKEVYSGEDESALLNSIVNFDKFIDILVDENGVPIDTYHLIAITRKYVKALYLFINQEYIKRFRETMLNSELEILRASSSVEFINDELERTTKSLLEKRPELNQLFFVARKDISFTDPHNNRIETHLHLLLIGIVDTLSITTEASIRTQIKVATQGKVNITLILLKSTWQKHDSTYHSFFKSHLRLEKQWLGKPHDFKFDNIETVPLQELKSRYWQECDSIIKPIFNRNNHLSELNRSEADIILFKYIVQQLTLAILFFKMDFIPQVYSSKYTWRLLEWYAPEIHQKLENSSNKLSILFEANNFTRNFPKLNYPTEKTNKANWKEIYLFSKALYDYTNTLHQTIPSPTPTIITPTIITPTFIESENTNHVQPILENHEKSNQ</sequence>
<keyword evidence="2" id="KW-1185">Reference proteome</keyword>
<protein>
    <submittedName>
        <fullName evidence="1">Uncharacterized protein</fullName>
    </submittedName>
</protein>
<dbReference type="AlphaFoldDB" id="A0A1I3S345"/>
<dbReference type="RefSeq" id="WP_090679432.1">
    <property type="nucleotide sequence ID" value="NZ_FORU01000009.1"/>
</dbReference>
<reference evidence="2" key="1">
    <citation type="submission" date="2016-10" db="EMBL/GenBank/DDBJ databases">
        <authorList>
            <person name="Varghese N."/>
            <person name="Submissions S."/>
        </authorList>
    </citation>
    <scope>NUCLEOTIDE SEQUENCE [LARGE SCALE GENOMIC DNA]</scope>
    <source>
        <strain evidence="2">DSM 26542</strain>
    </source>
</reference>
<accession>A0A1I3S345</accession>
<dbReference type="Proteomes" id="UP000243887">
    <property type="component" value="Unassembled WGS sequence"/>
</dbReference>
<proteinExistence type="predicted"/>
<dbReference type="OrthoDB" id="1394728at2"/>
<dbReference type="EMBL" id="FORU01000009">
    <property type="protein sequence ID" value="SFJ53038.1"/>
    <property type="molecule type" value="Genomic_DNA"/>
</dbReference>